<dbReference type="Pfam" id="PF10934">
    <property type="entry name" value="Sheath_initiator"/>
    <property type="match status" value="1"/>
</dbReference>
<dbReference type="RefSeq" id="WP_026878534.1">
    <property type="nucleotide sequence ID" value="NZ_AZOD01000009.1"/>
</dbReference>
<dbReference type="EMBL" id="CP150637">
    <property type="protein sequence ID" value="WZW87021.1"/>
    <property type="molecule type" value="Genomic_DNA"/>
</dbReference>
<sequence>MRVRELDKNHDWTFGRGKSNYLEKSEAIAQSVKTKLLSLKNDWFLNRDDGIAWFDYLEKNPNTQALEVDCKRAILSVDGVEEITFFDIKLNRETRELLIQVEYNDKYNKERGINFNVENDR</sequence>
<protein>
    <submittedName>
        <fullName evidence="1">Uncharacterized protein</fullName>
    </submittedName>
</protein>
<reference evidence="1 2" key="1">
    <citation type="submission" date="2024-03" db="EMBL/GenBank/DDBJ databases">
        <title>Complete Genome Sequence and Annotation of Ignatzschineria larvae DSM 13226.</title>
        <authorList>
            <person name="Cantrell E."/>
            <person name="Burcham Z.M."/>
        </authorList>
    </citation>
    <scope>NUCLEOTIDE SEQUENCE [LARGE SCALE GENOMIC DNA]</scope>
    <source>
        <strain evidence="1 2">DSM 13226</strain>
    </source>
</reference>
<dbReference type="Proteomes" id="UP001449178">
    <property type="component" value="Chromosome"/>
</dbReference>
<evidence type="ECO:0000313" key="1">
    <source>
        <dbReference type="EMBL" id="WZW87021.1"/>
    </source>
</evidence>
<dbReference type="InterPro" id="IPR020288">
    <property type="entry name" value="Sheath_initiator"/>
</dbReference>
<accession>A0ABZ3BXR1</accession>
<gene>
    <name evidence="1" type="ORF">WMO13_06455</name>
</gene>
<evidence type="ECO:0000313" key="2">
    <source>
        <dbReference type="Proteomes" id="UP001449178"/>
    </source>
</evidence>
<organism evidence="1 2">
    <name type="scientific">Ignatzschineria larvae DSM 13226</name>
    <dbReference type="NCBI Taxonomy" id="1111732"/>
    <lineage>
        <taxon>Bacteria</taxon>
        <taxon>Pseudomonadati</taxon>
        <taxon>Pseudomonadota</taxon>
        <taxon>Gammaproteobacteria</taxon>
        <taxon>Cardiobacteriales</taxon>
        <taxon>Ignatzschineriaceae</taxon>
        <taxon>Ignatzschineria</taxon>
    </lineage>
</organism>
<name>A0ABZ3BXR1_9GAMM</name>
<proteinExistence type="predicted"/>
<keyword evidence="2" id="KW-1185">Reference proteome</keyword>